<dbReference type="InParanoid" id="A0A0P8XXY2"/>
<sequence>MRCSSAAPAAAACKRIVQLCCDDVDNFCRDTQLTTGDLNSNWKRSPKTKKSTTVHVPTTPSTGDQLDTRLSPEKKQQQQRHDQRPARLSTKSNCTNNNPEAVTSGLVDGGENRVLIGPARKIESVVPGTVLV</sequence>
<dbReference type="EMBL" id="CH902617">
    <property type="protein sequence ID" value="KPU79507.1"/>
    <property type="molecule type" value="Genomic_DNA"/>
</dbReference>
<feature type="compositionally biased region" description="Basic and acidic residues" evidence="1">
    <location>
        <begin position="66"/>
        <end position="85"/>
    </location>
</feature>
<feature type="compositionally biased region" description="Polar residues" evidence="1">
    <location>
        <begin position="32"/>
        <end position="43"/>
    </location>
</feature>
<accession>A0A0P8XXY2</accession>
<evidence type="ECO:0000256" key="1">
    <source>
        <dbReference type="SAM" id="MobiDB-lite"/>
    </source>
</evidence>
<feature type="compositionally biased region" description="Low complexity" evidence="1">
    <location>
        <begin position="53"/>
        <end position="62"/>
    </location>
</feature>
<reference evidence="2 3" key="1">
    <citation type="journal article" date="2007" name="Nature">
        <title>Evolution of genes and genomes on the Drosophila phylogeny.</title>
        <authorList>
            <consortium name="Drosophila 12 Genomes Consortium"/>
            <person name="Clark A.G."/>
            <person name="Eisen M.B."/>
            <person name="Smith D.R."/>
            <person name="Bergman C.M."/>
            <person name="Oliver B."/>
            <person name="Markow T.A."/>
            <person name="Kaufman T.C."/>
            <person name="Kellis M."/>
            <person name="Gelbart W."/>
            <person name="Iyer V.N."/>
            <person name="Pollard D.A."/>
            <person name="Sackton T.B."/>
            <person name="Larracuente A.M."/>
            <person name="Singh N.D."/>
            <person name="Abad J.P."/>
            <person name="Abt D.N."/>
            <person name="Adryan B."/>
            <person name="Aguade M."/>
            <person name="Akashi H."/>
            <person name="Anderson W.W."/>
            <person name="Aquadro C.F."/>
            <person name="Ardell D.H."/>
            <person name="Arguello R."/>
            <person name="Artieri C.G."/>
            <person name="Barbash D.A."/>
            <person name="Barker D."/>
            <person name="Barsanti P."/>
            <person name="Batterham P."/>
            <person name="Batzoglou S."/>
            <person name="Begun D."/>
            <person name="Bhutkar A."/>
            <person name="Blanco E."/>
            <person name="Bosak S.A."/>
            <person name="Bradley R.K."/>
            <person name="Brand A.D."/>
            <person name="Brent M.R."/>
            <person name="Brooks A.N."/>
            <person name="Brown R.H."/>
            <person name="Butlin R.K."/>
            <person name="Caggese C."/>
            <person name="Calvi B.R."/>
            <person name="Bernardo de Carvalho A."/>
            <person name="Caspi A."/>
            <person name="Castrezana S."/>
            <person name="Celniker S.E."/>
            <person name="Chang J.L."/>
            <person name="Chapple C."/>
            <person name="Chatterji S."/>
            <person name="Chinwalla A."/>
            <person name="Civetta A."/>
            <person name="Clifton S.W."/>
            <person name="Comeron J.M."/>
            <person name="Costello J.C."/>
            <person name="Coyne J.A."/>
            <person name="Daub J."/>
            <person name="David R.G."/>
            <person name="Delcher A.L."/>
            <person name="Delehaunty K."/>
            <person name="Do C.B."/>
            <person name="Ebling H."/>
            <person name="Edwards K."/>
            <person name="Eickbush T."/>
            <person name="Evans J.D."/>
            <person name="Filipski A."/>
            <person name="Findeiss S."/>
            <person name="Freyhult E."/>
            <person name="Fulton L."/>
            <person name="Fulton R."/>
            <person name="Garcia A.C."/>
            <person name="Gardiner A."/>
            <person name="Garfield D.A."/>
            <person name="Garvin B.E."/>
            <person name="Gibson G."/>
            <person name="Gilbert D."/>
            <person name="Gnerre S."/>
            <person name="Godfrey J."/>
            <person name="Good R."/>
            <person name="Gotea V."/>
            <person name="Gravely B."/>
            <person name="Greenberg A.J."/>
            <person name="Griffiths-Jones S."/>
            <person name="Gross S."/>
            <person name="Guigo R."/>
            <person name="Gustafson E.A."/>
            <person name="Haerty W."/>
            <person name="Hahn M.W."/>
            <person name="Halligan D.L."/>
            <person name="Halpern A.L."/>
            <person name="Halter G.M."/>
            <person name="Han M.V."/>
            <person name="Heger A."/>
            <person name="Hillier L."/>
            <person name="Hinrichs A.S."/>
            <person name="Holmes I."/>
            <person name="Hoskins R.A."/>
            <person name="Hubisz M.J."/>
            <person name="Hultmark D."/>
            <person name="Huntley M.A."/>
            <person name="Jaffe D.B."/>
            <person name="Jagadeeshan S."/>
            <person name="Jeck W.R."/>
            <person name="Johnson J."/>
            <person name="Jones C.D."/>
            <person name="Jordan W.C."/>
            <person name="Karpen G.H."/>
            <person name="Kataoka E."/>
            <person name="Keightley P.D."/>
            <person name="Kheradpour P."/>
            <person name="Kirkness E.F."/>
            <person name="Koerich L.B."/>
            <person name="Kristiansen K."/>
            <person name="Kudrna D."/>
            <person name="Kulathinal R.J."/>
            <person name="Kumar S."/>
            <person name="Kwok R."/>
            <person name="Lander E."/>
            <person name="Langley C.H."/>
            <person name="Lapoint R."/>
            <person name="Lazzaro B.P."/>
            <person name="Lee S.J."/>
            <person name="Levesque L."/>
            <person name="Li R."/>
            <person name="Lin C.F."/>
            <person name="Lin M.F."/>
            <person name="Lindblad-Toh K."/>
            <person name="Llopart A."/>
            <person name="Long M."/>
            <person name="Low L."/>
            <person name="Lozovsky E."/>
            <person name="Lu J."/>
            <person name="Luo M."/>
            <person name="Machado C.A."/>
            <person name="Makalowski W."/>
            <person name="Marzo M."/>
            <person name="Matsuda M."/>
            <person name="Matzkin L."/>
            <person name="McAllister B."/>
            <person name="McBride C.S."/>
            <person name="McKernan B."/>
            <person name="McKernan K."/>
            <person name="Mendez-Lago M."/>
            <person name="Minx P."/>
            <person name="Mollenhauer M.U."/>
            <person name="Montooth K."/>
            <person name="Mount S.M."/>
            <person name="Mu X."/>
            <person name="Myers E."/>
            <person name="Negre B."/>
            <person name="Newfeld S."/>
            <person name="Nielsen R."/>
            <person name="Noor M.A."/>
            <person name="O'Grady P."/>
            <person name="Pachter L."/>
            <person name="Papaceit M."/>
            <person name="Parisi M.J."/>
            <person name="Parisi M."/>
            <person name="Parts L."/>
            <person name="Pedersen J.S."/>
            <person name="Pesole G."/>
            <person name="Phillippy A.M."/>
            <person name="Ponting C.P."/>
            <person name="Pop M."/>
            <person name="Porcelli D."/>
            <person name="Powell J.R."/>
            <person name="Prohaska S."/>
            <person name="Pruitt K."/>
            <person name="Puig M."/>
            <person name="Quesneville H."/>
            <person name="Ram K.R."/>
            <person name="Rand D."/>
            <person name="Rasmussen M.D."/>
            <person name="Reed L.K."/>
            <person name="Reenan R."/>
            <person name="Reily A."/>
            <person name="Remington K.A."/>
            <person name="Rieger T.T."/>
            <person name="Ritchie M.G."/>
            <person name="Robin C."/>
            <person name="Rogers Y.H."/>
            <person name="Rohde C."/>
            <person name="Rozas J."/>
            <person name="Rubenfield M.J."/>
            <person name="Ruiz A."/>
            <person name="Russo S."/>
            <person name="Salzberg S.L."/>
            <person name="Sanchez-Gracia A."/>
            <person name="Saranga D.J."/>
            <person name="Sato H."/>
            <person name="Schaeffer S.W."/>
            <person name="Schatz M.C."/>
            <person name="Schlenke T."/>
            <person name="Schwartz R."/>
            <person name="Segarra C."/>
            <person name="Singh R.S."/>
            <person name="Sirot L."/>
            <person name="Sirota M."/>
            <person name="Sisneros N.B."/>
            <person name="Smith C.D."/>
            <person name="Smith T.F."/>
            <person name="Spieth J."/>
            <person name="Stage D.E."/>
            <person name="Stark A."/>
            <person name="Stephan W."/>
            <person name="Strausberg R.L."/>
            <person name="Strempel S."/>
            <person name="Sturgill D."/>
            <person name="Sutton G."/>
            <person name="Sutton G.G."/>
            <person name="Tao W."/>
            <person name="Teichmann S."/>
            <person name="Tobari Y.N."/>
            <person name="Tomimura Y."/>
            <person name="Tsolas J.M."/>
            <person name="Valente V.L."/>
            <person name="Venter E."/>
            <person name="Venter J.C."/>
            <person name="Vicario S."/>
            <person name="Vieira F.G."/>
            <person name="Vilella A.J."/>
            <person name="Villasante A."/>
            <person name="Walenz B."/>
            <person name="Wang J."/>
            <person name="Wasserman M."/>
            <person name="Watts T."/>
            <person name="Wilson D."/>
            <person name="Wilson R.K."/>
            <person name="Wing R.A."/>
            <person name="Wolfner M.F."/>
            <person name="Wong A."/>
            <person name="Wong G.K."/>
            <person name="Wu C.I."/>
            <person name="Wu G."/>
            <person name="Yamamoto D."/>
            <person name="Yang H.P."/>
            <person name="Yang S.P."/>
            <person name="Yorke J.A."/>
            <person name="Yoshida K."/>
            <person name="Zdobnov E."/>
            <person name="Zhang P."/>
            <person name="Zhang Y."/>
            <person name="Zimin A.V."/>
            <person name="Baldwin J."/>
            <person name="Abdouelleil A."/>
            <person name="Abdulkadir J."/>
            <person name="Abebe A."/>
            <person name="Abera B."/>
            <person name="Abreu J."/>
            <person name="Acer S.C."/>
            <person name="Aftuck L."/>
            <person name="Alexander A."/>
            <person name="An P."/>
            <person name="Anderson E."/>
            <person name="Anderson S."/>
            <person name="Arachi H."/>
            <person name="Azer M."/>
            <person name="Bachantsang P."/>
            <person name="Barry A."/>
            <person name="Bayul T."/>
            <person name="Berlin A."/>
            <person name="Bessette D."/>
            <person name="Bloom T."/>
            <person name="Blye J."/>
            <person name="Boguslavskiy L."/>
            <person name="Bonnet C."/>
            <person name="Boukhgalter B."/>
            <person name="Bourzgui I."/>
            <person name="Brown A."/>
            <person name="Cahill P."/>
            <person name="Channer S."/>
            <person name="Cheshatsang Y."/>
            <person name="Chuda L."/>
            <person name="Citroen M."/>
            <person name="Collymore A."/>
            <person name="Cooke P."/>
            <person name="Costello M."/>
            <person name="D'Aco K."/>
            <person name="Daza R."/>
            <person name="De Haan G."/>
            <person name="DeGray S."/>
            <person name="DeMaso C."/>
            <person name="Dhargay N."/>
            <person name="Dooley K."/>
            <person name="Dooley E."/>
            <person name="Doricent M."/>
            <person name="Dorje P."/>
            <person name="Dorjee K."/>
            <person name="Dupes A."/>
            <person name="Elong R."/>
            <person name="Falk J."/>
            <person name="Farina A."/>
            <person name="Faro S."/>
            <person name="Ferguson D."/>
            <person name="Fisher S."/>
            <person name="Foley C.D."/>
            <person name="Franke A."/>
            <person name="Friedrich D."/>
            <person name="Gadbois L."/>
            <person name="Gearin G."/>
            <person name="Gearin C.R."/>
            <person name="Giannoukos G."/>
            <person name="Goode T."/>
            <person name="Graham J."/>
            <person name="Grandbois E."/>
            <person name="Grewal S."/>
            <person name="Gyaltsen K."/>
            <person name="Hafez N."/>
            <person name="Hagos B."/>
            <person name="Hall J."/>
            <person name="Henson C."/>
            <person name="Hollinger A."/>
            <person name="Honan T."/>
            <person name="Huard M.D."/>
            <person name="Hughes L."/>
            <person name="Hurhula B."/>
            <person name="Husby M.E."/>
            <person name="Kamat A."/>
            <person name="Kanga B."/>
            <person name="Kashin S."/>
            <person name="Khazanovich D."/>
            <person name="Kisner P."/>
            <person name="Lance K."/>
            <person name="Lara M."/>
            <person name="Lee W."/>
            <person name="Lennon N."/>
            <person name="Letendre F."/>
            <person name="LeVine R."/>
            <person name="Lipovsky A."/>
            <person name="Liu X."/>
            <person name="Liu J."/>
            <person name="Liu S."/>
            <person name="Lokyitsang T."/>
            <person name="Lokyitsang Y."/>
            <person name="Lubonja R."/>
            <person name="Lui A."/>
            <person name="MacDonald P."/>
            <person name="Magnisalis V."/>
            <person name="Maru K."/>
            <person name="Matthews C."/>
            <person name="McCusker W."/>
            <person name="McDonough S."/>
            <person name="Mehta T."/>
            <person name="Meldrim J."/>
            <person name="Meneus L."/>
            <person name="Mihai O."/>
            <person name="Mihalev A."/>
            <person name="Mihova T."/>
            <person name="Mittelman R."/>
            <person name="Mlenga V."/>
            <person name="Montmayeur A."/>
            <person name="Mulrain L."/>
            <person name="Navidi A."/>
            <person name="Naylor J."/>
            <person name="Negash T."/>
            <person name="Nguyen T."/>
            <person name="Nguyen N."/>
            <person name="Nicol R."/>
            <person name="Norbu C."/>
            <person name="Norbu N."/>
            <person name="Novod N."/>
            <person name="O'Neill B."/>
            <person name="Osman S."/>
            <person name="Markiewicz E."/>
            <person name="Oyono O.L."/>
            <person name="Patti C."/>
            <person name="Phunkhang P."/>
            <person name="Pierre F."/>
            <person name="Priest M."/>
            <person name="Raghuraman S."/>
            <person name="Rege F."/>
            <person name="Reyes R."/>
            <person name="Rise C."/>
            <person name="Rogov P."/>
            <person name="Ross K."/>
            <person name="Ryan E."/>
            <person name="Settipalli S."/>
            <person name="Shea T."/>
            <person name="Sherpa N."/>
            <person name="Shi L."/>
            <person name="Shih D."/>
            <person name="Sparrow T."/>
            <person name="Spaulding J."/>
            <person name="Stalker J."/>
            <person name="Stange-Thomann N."/>
            <person name="Stavropoulos S."/>
            <person name="Stone C."/>
            <person name="Strader C."/>
            <person name="Tesfaye S."/>
            <person name="Thomson T."/>
            <person name="Thoulutsang Y."/>
            <person name="Thoulutsang D."/>
            <person name="Topham K."/>
            <person name="Topping I."/>
            <person name="Tsamla T."/>
            <person name="Vassiliev H."/>
            <person name="Vo A."/>
            <person name="Wangchuk T."/>
            <person name="Wangdi T."/>
            <person name="Weiand M."/>
            <person name="Wilkinson J."/>
            <person name="Wilson A."/>
            <person name="Yadav S."/>
            <person name="Young G."/>
            <person name="Yu Q."/>
            <person name="Zembek L."/>
            <person name="Zhong D."/>
            <person name="Zimmer A."/>
            <person name="Zwirko Z."/>
            <person name="Jaffe D.B."/>
            <person name="Alvarez P."/>
            <person name="Brockman W."/>
            <person name="Butler J."/>
            <person name="Chin C."/>
            <person name="Gnerre S."/>
            <person name="Grabherr M."/>
            <person name="Kleber M."/>
            <person name="Mauceli E."/>
            <person name="MacCallum I."/>
        </authorList>
    </citation>
    <scope>NUCLEOTIDE SEQUENCE [LARGE SCALE GENOMIC DNA]</scope>
    <source>
        <strain evidence="3">Tucson 14024-0371.13</strain>
    </source>
</reference>
<protein>
    <submittedName>
        <fullName evidence="2">Uncharacterized protein</fullName>
    </submittedName>
</protein>
<dbReference type="Proteomes" id="UP000007801">
    <property type="component" value="Unassembled WGS sequence"/>
</dbReference>
<feature type="region of interest" description="Disordered" evidence="1">
    <location>
        <begin position="32"/>
        <end position="106"/>
    </location>
</feature>
<proteinExistence type="predicted"/>
<organism evidence="2 3">
    <name type="scientific">Drosophila ananassae</name>
    <name type="common">Fruit fly</name>
    <dbReference type="NCBI Taxonomy" id="7217"/>
    <lineage>
        <taxon>Eukaryota</taxon>
        <taxon>Metazoa</taxon>
        <taxon>Ecdysozoa</taxon>
        <taxon>Arthropoda</taxon>
        <taxon>Hexapoda</taxon>
        <taxon>Insecta</taxon>
        <taxon>Pterygota</taxon>
        <taxon>Neoptera</taxon>
        <taxon>Endopterygota</taxon>
        <taxon>Diptera</taxon>
        <taxon>Brachycera</taxon>
        <taxon>Muscomorpha</taxon>
        <taxon>Ephydroidea</taxon>
        <taxon>Drosophilidae</taxon>
        <taxon>Drosophila</taxon>
        <taxon>Sophophora</taxon>
    </lineage>
</organism>
<keyword evidence="3" id="KW-1185">Reference proteome</keyword>
<dbReference type="AlphaFoldDB" id="A0A0P8XXY2"/>
<feature type="compositionally biased region" description="Polar residues" evidence="1">
    <location>
        <begin position="89"/>
        <end position="101"/>
    </location>
</feature>
<evidence type="ECO:0000313" key="2">
    <source>
        <dbReference type="EMBL" id="KPU79507.1"/>
    </source>
</evidence>
<gene>
    <name evidence="2" type="primary">Dana\GF27063</name>
    <name evidence="2" type="ORF">GF27063</name>
</gene>
<name>A0A0P8XXY2_DROAN</name>
<evidence type="ECO:0000313" key="3">
    <source>
        <dbReference type="Proteomes" id="UP000007801"/>
    </source>
</evidence>